<dbReference type="InterPro" id="IPR053038">
    <property type="entry name" value="RLP_Defense"/>
</dbReference>
<feature type="compositionally biased region" description="Polar residues" evidence="5">
    <location>
        <begin position="583"/>
        <end position="600"/>
    </location>
</feature>
<feature type="region of interest" description="Disordered" evidence="5">
    <location>
        <begin position="561"/>
        <end position="763"/>
    </location>
</feature>
<evidence type="ECO:0000313" key="7">
    <source>
        <dbReference type="Proteomes" id="UP001295423"/>
    </source>
</evidence>
<dbReference type="Proteomes" id="UP001295423">
    <property type="component" value="Unassembled WGS sequence"/>
</dbReference>
<sequence>MTDFQVLDPVLLRLSADAGSQSAQDTQETQTLEGVVAVVEANRIGVRLTGSSVGKGNISEKMGDLQCPPKGGIYVHIPTTAKVIRKRPVTRLDELRLRRELGILASSSSSSSSTTSGTTNATTSGNNRTNATTTNIPGASTSIDRSRIRRRQDAAMGESKSTASFSRIKIQRVASADPPESFRLPPPEEISYSSSNNDQSNEKSQVGESSVSDERKATTTKPLHEETTTNPSLEQLQKEIDELPQQVKSTQERLAEIKKQKEQRFQDQKQEQHQQLEQLEQLEESLQEQVEADEPPESQEAPVPNDPDEQVVDTPPSRRSDPPGRTSDAVAIQRLIAWSQSNDDNDHGNNAFTSDMPGSAATSLTAVNSDDTSAAAAEEDFMIGQSVKTPNKQQVAAITELSSTFQSPLEKAEAKNNPDLAKRMDVSNCSSIGQEVSEVSFFLQSNAPALHEGLNGSPVKPNLSTQMESSNQSSADEKSNDDPNNTTQKSSEGMEQVLDPWDRILLQSKGMMEKDKPETVLQAAAPQPVPAISDPWAVPVSTQYSSTSVLDVSNPYGAMAPVPIPVPPPPTPDRLKVKESPTPLRSNTSAAAAKTGSTEPTMGVMMSYFAESKSKQESEKSLQGSQKSASSKTSSIAAPPSLQSNASSTKSNSTAETKSSTERPTGETSETMGVMMSYFAESKQQDSQRSLEGSQKSSNGSQKSAVRPYSSAASAALPSDTTEATFADLLRKSQKRTPLKDAPKTNVSDNGKTTENLQPKQDYAEAASVVLPVHTTETTFSDLFRKQEQTLETNGTNSHQGIQPKSSFDTMVSIGLESVDTRKTLGKNELTAQSGDAGTAAVLDEKKEDDRSQASSRASSKETPFSLLKPLSIGGERRSIAGSKPWSKVLNRLTDEVPEPEFKRAQSAPVEGGLGLVSVDSLSHFSNSKGSPGRSVDSYSTSSLPKPPGLVLSTLDEDPEMCPLDETGVSLGSRSPARGLEFNSLMPLMTALNDDSIKPSFGRTYKVSPPDFDENSLRGNSVSTNGAVRTPKRSPTTIQPATRSPFEIPLVTNGSVSPPPIPPTGGQTFGYSPNSFADRAVSTRLGEPNTIELSPISALETSSITNEGAATTPTPSRPTNAFGSPLKSPLENSIFTNGPMATPTRPPPSNLQKSTSSTHGVFRARSGQENMPAPTRNDQSKSKAKQNGVLDSSDDTVSLLNATGNSVYSHDKEAGKDDESFSSYAWTAPASVNSESKSADNDVFLTGTFDVESQASTPSKMPRITLDDSFSLYSHVGDQQDQSPTFLELDMAGQIKDIVKKTRAKREQTRNETSKFISTSPSSETSKIISISPLKSPNMGGNKEDEDDKKSFVSLSSSEESESLKESAADDEFQLESPPKQTRAYNKNAIRCLAIVFAMTVGAAAAVLFGMGILDLEKGELPSSTVGQDGGTLSPTAPKLVSLADKLEIEEFDMVLAHIQASLEWMVQNDSAEFTDSLNDLELEERFALIALYMGTSSEGESNWKEKGGFLTPDVSVCDWNLGGFGVFCDAEGRVTEIYLDENDMSGVLPKELSRLSMMETLSLSSNRITGSIPASLFTMKHLYSLVLSHNQLTGAIPESRNGALQILNLSHNYKLTGQIPESLTQQTSLKHLALLGTNIGGTIPEFSSESEVELVALADSRIRGSIPSSLPTLPKLRYLYLIENALTGTVPTDFSSQNVLQHLYLSGNELTGGVPSEIQNLRRLRHLGLDFNALVGILPTELATLETLEYLYLNSNVKFEGDLSNPELRPLFSRLKELQIQNTAILLTEDSLCSSDAVTYEWDFVSSDCKPTEDRVTCTCCDVCCPDSAADSNNVCLSFNPSGKSILENTVW</sequence>
<feature type="compositionally biased region" description="Basic and acidic residues" evidence="5">
    <location>
        <begin position="212"/>
        <end position="227"/>
    </location>
</feature>
<feature type="compositionally biased region" description="Low complexity" evidence="5">
    <location>
        <begin position="1326"/>
        <end position="1337"/>
    </location>
</feature>
<dbReference type="SUPFAM" id="SSF52058">
    <property type="entry name" value="L domain-like"/>
    <property type="match status" value="1"/>
</dbReference>
<reference evidence="6" key="1">
    <citation type="submission" date="2023-08" db="EMBL/GenBank/DDBJ databases">
        <authorList>
            <person name="Audoor S."/>
            <person name="Bilcke G."/>
        </authorList>
    </citation>
    <scope>NUCLEOTIDE SEQUENCE</scope>
</reference>
<feature type="compositionally biased region" description="Polar residues" evidence="5">
    <location>
        <begin position="338"/>
        <end position="353"/>
    </location>
</feature>
<dbReference type="Gene3D" id="3.80.10.10">
    <property type="entry name" value="Ribonuclease Inhibitor"/>
    <property type="match status" value="2"/>
</dbReference>
<evidence type="ECO:0000256" key="1">
    <source>
        <dbReference type="ARBA" id="ARBA00004236"/>
    </source>
</evidence>
<feature type="region of interest" description="Disordered" evidence="5">
    <location>
        <begin position="922"/>
        <end position="976"/>
    </location>
</feature>
<feature type="compositionally biased region" description="Basic and acidic residues" evidence="5">
    <location>
        <begin position="843"/>
        <end position="852"/>
    </location>
</feature>
<feature type="compositionally biased region" description="Polar residues" evidence="5">
    <location>
        <begin position="360"/>
        <end position="372"/>
    </location>
</feature>
<protein>
    <recommendedName>
        <fullName evidence="8">L domain-like protein</fullName>
    </recommendedName>
</protein>
<feature type="compositionally biased region" description="Polar residues" evidence="5">
    <location>
        <begin position="1099"/>
        <end position="1122"/>
    </location>
</feature>
<feature type="compositionally biased region" description="Polar residues" evidence="5">
    <location>
        <begin position="790"/>
        <end position="809"/>
    </location>
</feature>
<feature type="compositionally biased region" description="Polar residues" evidence="5">
    <location>
        <begin position="1065"/>
        <end position="1075"/>
    </location>
</feature>
<feature type="region of interest" description="Disordered" evidence="5">
    <location>
        <begin position="781"/>
        <end position="809"/>
    </location>
</feature>
<evidence type="ECO:0000256" key="2">
    <source>
        <dbReference type="ARBA" id="ARBA00022475"/>
    </source>
</evidence>
<gene>
    <name evidence="6" type="ORF">CYCCA115_LOCUS10841</name>
</gene>
<evidence type="ECO:0000256" key="4">
    <source>
        <dbReference type="ARBA" id="ARBA00022737"/>
    </source>
</evidence>
<dbReference type="FunFam" id="3.80.10.10:FF:000383">
    <property type="entry name" value="Leucine-rich repeat receptor protein kinase EMS1"/>
    <property type="match status" value="1"/>
</dbReference>
<feature type="region of interest" description="Disordered" evidence="5">
    <location>
        <begin position="106"/>
        <end position="375"/>
    </location>
</feature>
<name>A0AAD2FN44_9STRA</name>
<comment type="caution">
    <text evidence="6">The sequence shown here is derived from an EMBL/GenBank/DDBJ whole genome shotgun (WGS) entry which is preliminary data.</text>
</comment>
<feature type="compositionally biased region" description="Polar residues" evidence="5">
    <location>
        <begin position="462"/>
        <end position="474"/>
    </location>
</feature>
<feature type="compositionally biased region" description="Polar residues" evidence="5">
    <location>
        <begin position="1314"/>
        <end position="1325"/>
    </location>
</feature>
<feature type="region of interest" description="Disordered" evidence="5">
    <location>
        <begin position="452"/>
        <end position="499"/>
    </location>
</feature>
<feature type="region of interest" description="Disordered" evidence="5">
    <location>
        <begin position="1301"/>
        <end position="1379"/>
    </location>
</feature>
<feature type="compositionally biased region" description="Polar residues" evidence="5">
    <location>
        <begin position="1017"/>
        <end position="1042"/>
    </location>
</feature>
<feature type="compositionally biased region" description="Low complexity" evidence="5">
    <location>
        <begin position="693"/>
        <end position="716"/>
    </location>
</feature>
<keyword evidence="4" id="KW-0677">Repeat</keyword>
<feature type="compositionally biased region" description="Polar residues" evidence="5">
    <location>
        <begin position="1150"/>
        <end position="1159"/>
    </location>
</feature>
<dbReference type="PANTHER" id="PTHR48064">
    <property type="entry name" value="OS01G0750400 PROTEIN"/>
    <property type="match status" value="1"/>
</dbReference>
<feature type="compositionally biased region" description="Acidic residues" evidence="5">
    <location>
        <begin position="280"/>
        <end position="297"/>
    </location>
</feature>
<feature type="compositionally biased region" description="Pro residues" evidence="5">
    <location>
        <begin position="562"/>
        <end position="572"/>
    </location>
</feature>
<keyword evidence="2" id="KW-0472">Membrane</keyword>
<dbReference type="InterPro" id="IPR001611">
    <property type="entry name" value="Leu-rich_rpt"/>
</dbReference>
<evidence type="ECO:0000256" key="3">
    <source>
        <dbReference type="ARBA" id="ARBA00022614"/>
    </source>
</evidence>
<feature type="region of interest" description="Disordered" evidence="5">
    <location>
        <begin position="1008"/>
        <end position="1197"/>
    </location>
</feature>
<feature type="compositionally biased region" description="Basic and acidic residues" evidence="5">
    <location>
        <begin position="1301"/>
        <end position="1313"/>
    </location>
</feature>
<dbReference type="PANTHER" id="PTHR48064:SF6">
    <property type="entry name" value="RECEPTOR-LIKE PROTEIN KINASE 2"/>
    <property type="match status" value="1"/>
</dbReference>
<organism evidence="6 7">
    <name type="scientific">Cylindrotheca closterium</name>
    <dbReference type="NCBI Taxonomy" id="2856"/>
    <lineage>
        <taxon>Eukaryota</taxon>
        <taxon>Sar</taxon>
        <taxon>Stramenopiles</taxon>
        <taxon>Ochrophyta</taxon>
        <taxon>Bacillariophyta</taxon>
        <taxon>Bacillariophyceae</taxon>
        <taxon>Bacillariophycidae</taxon>
        <taxon>Bacillariales</taxon>
        <taxon>Bacillariaceae</taxon>
        <taxon>Cylindrotheca</taxon>
    </lineage>
</organism>
<feature type="compositionally biased region" description="Low complexity" evidence="5">
    <location>
        <begin position="621"/>
        <end position="658"/>
    </location>
</feature>
<feature type="compositionally biased region" description="Polar residues" evidence="5">
    <location>
        <begin position="482"/>
        <end position="493"/>
    </location>
</feature>
<dbReference type="Pfam" id="PF13855">
    <property type="entry name" value="LRR_8"/>
    <property type="match status" value="2"/>
</dbReference>
<dbReference type="InterPro" id="IPR032675">
    <property type="entry name" value="LRR_dom_sf"/>
</dbReference>
<dbReference type="SMART" id="SM00369">
    <property type="entry name" value="LRR_TYP"/>
    <property type="match status" value="3"/>
</dbReference>
<feature type="compositionally biased region" description="Basic and acidic residues" evidence="5">
    <location>
        <begin position="250"/>
        <end position="274"/>
    </location>
</feature>
<feature type="compositionally biased region" description="Low complexity" evidence="5">
    <location>
        <begin position="106"/>
        <end position="135"/>
    </location>
</feature>
<feature type="compositionally biased region" description="Polar residues" evidence="5">
    <location>
        <begin position="745"/>
        <end position="759"/>
    </location>
</feature>
<feature type="compositionally biased region" description="Polar residues" evidence="5">
    <location>
        <begin position="191"/>
        <end position="210"/>
    </location>
</feature>
<evidence type="ECO:0008006" key="8">
    <source>
        <dbReference type="Google" id="ProtNLM"/>
    </source>
</evidence>
<keyword evidence="2" id="KW-1003">Cell membrane</keyword>
<comment type="subcellular location">
    <subcellularLocation>
        <location evidence="1">Cell membrane</location>
    </subcellularLocation>
</comment>
<dbReference type="InterPro" id="IPR003591">
    <property type="entry name" value="Leu-rich_rpt_typical-subtyp"/>
</dbReference>
<feature type="region of interest" description="Disordered" evidence="5">
    <location>
        <begin position="823"/>
        <end position="888"/>
    </location>
</feature>
<dbReference type="FunFam" id="3.80.10.10:FF:000041">
    <property type="entry name" value="LRR receptor-like serine/threonine-protein kinase ERECTA"/>
    <property type="match status" value="1"/>
</dbReference>
<proteinExistence type="predicted"/>
<dbReference type="EMBL" id="CAKOGP040001714">
    <property type="protein sequence ID" value="CAJ1946794.1"/>
    <property type="molecule type" value="Genomic_DNA"/>
</dbReference>
<evidence type="ECO:0000256" key="5">
    <source>
        <dbReference type="SAM" id="MobiDB-lite"/>
    </source>
</evidence>
<dbReference type="GO" id="GO:0005886">
    <property type="term" value="C:plasma membrane"/>
    <property type="evidence" value="ECO:0007669"/>
    <property type="project" value="UniProtKB-SubCell"/>
</dbReference>
<evidence type="ECO:0000313" key="6">
    <source>
        <dbReference type="EMBL" id="CAJ1946794.1"/>
    </source>
</evidence>
<keyword evidence="7" id="KW-1185">Reference proteome</keyword>
<accession>A0AAD2FN44</accession>
<keyword evidence="3" id="KW-0433">Leucine-rich repeat</keyword>